<reference evidence="2" key="1">
    <citation type="journal article" date="2022" name="Int. J. Mol. Sci.">
        <title>Draft Genome of Tanacetum Coccineum: Genomic Comparison of Closely Related Tanacetum-Family Plants.</title>
        <authorList>
            <person name="Yamashiro T."/>
            <person name="Shiraishi A."/>
            <person name="Nakayama K."/>
            <person name="Satake H."/>
        </authorList>
    </citation>
    <scope>NUCLEOTIDE SEQUENCE</scope>
</reference>
<dbReference type="EMBL" id="BQNB010012101">
    <property type="protein sequence ID" value="GJS99195.1"/>
    <property type="molecule type" value="Genomic_DNA"/>
</dbReference>
<name>A0ABQ5A991_9ASTR</name>
<evidence type="ECO:0000313" key="3">
    <source>
        <dbReference type="Proteomes" id="UP001151760"/>
    </source>
</evidence>
<accession>A0ABQ5A991</accession>
<feature type="region of interest" description="Disordered" evidence="1">
    <location>
        <begin position="162"/>
        <end position="195"/>
    </location>
</feature>
<evidence type="ECO:0000313" key="2">
    <source>
        <dbReference type="EMBL" id="GJS99195.1"/>
    </source>
</evidence>
<comment type="caution">
    <text evidence="2">The sequence shown here is derived from an EMBL/GenBank/DDBJ whole genome shotgun (WGS) entry which is preliminary data.</text>
</comment>
<protein>
    <submittedName>
        <fullName evidence="2">Uncharacterized protein</fullName>
    </submittedName>
</protein>
<evidence type="ECO:0000256" key="1">
    <source>
        <dbReference type="SAM" id="MobiDB-lite"/>
    </source>
</evidence>
<dbReference type="Proteomes" id="UP001151760">
    <property type="component" value="Unassembled WGS sequence"/>
</dbReference>
<keyword evidence="3" id="KW-1185">Reference proteome</keyword>
<reference evidence="2" key="2">
    <citation type="submission" date="2022-01" db="EMBL/GenBank/DDBJ databases">
        <authorList>
            <person name="Yamashiro T."/>
            <person name="Shiraishi A."/>
            <person name="Satake H."/>
            <person name="Nakayama K."/>
        </authorList>
    </citation>
    <scope>NUCLEOTIDE SEQUENCE</scope>
</reference>
<feature type="compositionally biased region" description="Basic and acidic residues" evidence="1">
    <location>
        <begin position="184"/>
        <end position="195"/>
    </location>
</feature>
<gene>
    <name evidence="2" type="ORF">Tco_0820365</name>
</gene>
<organism evidence="2 3">
    <name type="scientific">Tanacetum coccineum</name>
    <dbReference type="NCBI Taxonomy" id="301880"/>
    <lineage>
        <taxon>Eukaryota</taxon>
        <taxon>Viridiplantae</taxon>
        <taxon>Streptophyta</taxon>
        <taxon>Embryophyta</taxon>
        <taxon>Tracheophyta</taxon>
        <taxon>Spermatophyta</taxon>
        <taxon>Magnoliopsida</taxon>
        <taxon>eudicotyledons</taxon>
        <taxon>Gunneridae</taxon>
        <taxon>Pentapetalae</taxon>
        <taxon>asterids</taxon>
        <taxon>campanulids</taxon>
        <taxon>Asterales</taxon>
        <taxon>Asteraceae</taxon>
        <taxon>Asteroideae</taxon>
        <taxon>Anthemideae</taxon>
        <taxon>Anthemidinae</taxon>
        <taxon>Tanacetum</taxon>
    </lineage>
</organism>
<proteinExistence type="predicted"/>
<sequence length="286" mass="32362">MKHLNSQRLPYFSHDFNAIFKLKLLLSVTDRRGNTKFLKQTLSDAYFQSIKAFCTSEPSTPPKHLNRTDVSKDGIELCWCCRVRCFQLLKLPISFWLEAFSTHAILRTINQSVSTHGKTAWENLDKMKEKGDPVFPGGILSTQSEGYRVYTIEHGCLVPQGQKASDYDNSDPVPPRQNVVPSAEKSDTHTRSSEKFKPSKKLCMDFKASSKALALPGGYSSLCDKLVSWMSKKQNCDCNVFTEAEVRGVICQLCFQVNVDEDTASRLWLSNNTTNTMYYCNSQVSH</sequence>